<feature type="transmembrane region" description="Helical" evidence="2">
    <location>
        <begin position="83"/>
        <end position="104"/>
    </location>
</feature>
<keyword evidence="4" id="KW-1185">Reference proteome</keyword>
<reference evidence="3 4" key="1">
    <citation type="submission" date="2017-12" db="EMBL/GenBank/DDBJ databases">
        <title>Integrating genomic resources of turbot (Scophthalmus maximus) in depth evaluation of genetic and physical mapping variation across individuals.</title>
        <authorList>
            <person name="Martinez P."/>
        </authorList>
    </citation>
    <scope>NUCLEOTIDE SEQUENCE [LARGE SCALE GENOMIC DNA]</scope>
</reference>
<dbReference type="EMBL" id="CP026252">
    <property type="protein sequence ID" value="AWP07930.1"/>
    <property type="molecule type" value="Genomic_DNA"/>
</dbReference>
<accession>A0A2U9BW49</accession>
<keyword evidence="2" id="KW-1133">Transmembrane helix</keyword>
<organism evidence="3 4">
    <name type="scientific">Scophthalmus maximus</name>
    <name type="common">Turbot</name>
    <name type="synonym">Psetta maxima</name>
    <dbReference type="NCBI Taxonomy" id="52904"/>
    <lineage>
        <taxon>Eukaryota</taxon>
        <taxon>Metazoa</taxon>
        <taxon>Chordata</taxon>
        <taxon>Craniata</taxon>
        <taxon>Vertebrata</taxon>
        <taxon>Euteleostomi</taxon>
        <taxon>Actinopterygii</taxon>
        <taxon>Neopterygii</taxon>
        <taxon>Teleostei</taxon>
        <taxon>Neoteleostei</taxon>
        <taxon>Acanthomorphata</taxon>
        <taxon>Carangaria</taxon>
        <taxon>Pleuronectiformes</taxon>
        <taxon>Pleuronectoidei</taxon>
        <taxon>Scophthalmidae</taxon>
        <taxon>Scophthalmus</taxon>
    </lineage>
</organism>
<keyword evidence="2" id="KW-0812">Transmembrane</keyword>
<feature type="transmembrane region" description="Helical" evidence="2">
    <location>
        <begin position="110"/>
        <end position="130"/>
    </location>
</feature>
<feature type="region of interest" description="Disordered" evidence="1">
    <location>
        <begin position="1"/>
        <end position="63"/>
    </location>
</feature>
<protein>
    <submittedName>
        <fullName evidence="3">Uncharacterized protein</fullName>
    </submittedName>
</protein>
<sequence length="187" mass="20109">MAGDEEQATVGPPTGNVLIGPMAGDEEQTLVGPPTRDASIGPSTGDEEGQMWTEPPTGNVSIGPDDVETGCTLGTMMLAGLTLATWGAGWMLAGLMLATWGAGWMAHWEVGWMLAGLMLANWGAGWKAHWKTEWESRVFKKSLSQPGNELLNQGLRETSLRAMRRHPSLYSHPISFKLSMNTSKGVN</sequence>
<proteinExistence type="predicted"/>
<evidence type="ECO:0000313" key="4">
    <source>
        <dbReference type="Proteomes" id="UP000246464"/>
    </source>
</evidence>
<evidence type="ECO:0000313" key="3">
    <source>
        <dbReference type="EMBL" id="AWP07930.1"/>
    </source>
</evidence>
<gene>
    <name evidence="3" type="ORF">SMAX5B_001304</name>
</gene>
<evidence type="ECO:0000256" key="1">
    <source>
        <dbReference type="SAM" id="MobiDB-lite"/>
    </source>
</evidence>
<keyword evidence="2" id="KW-0472">Membrane</keyword>
<dbReference type="AlphaFoldDB" id="A0A2U9BW49"/>
<evidence type="ECO:0000256" key="2">
    <source>
        <dbReference type="SAM" id="Phobius"/>
    </source>
</evidence>
<dbReference type="Proteomes" id="UP000246464">
    <property type="component" value="Chromosome 10"/>
</dbReference>
<name>A0A2U9BW49_SCOMX</name>